<sequence length="303" mass="32372">MTDTPLDIARLGGTTMGTTWSVSLVASQAVVSTQSTAGIQARLDEVVAQMSTWESGSDLSRYNRAEAGQWCTLPGETRQVLACAQAIAAASDGAFDPTLGPLVALWGFGAHAGERRQPDAATLQATRDRCGWQRLQWQDDALLQPGGLELDLSAIAKGFGVDHLAGYGRKPDGQPWRVLVESAPEEDAHTGTPPRVLALDGLAVATSGDRWHQYQADGQAYSHSLDPRTGMPVHQVAAAVTVVADDAMHADAWATALTVLGRERGMALAEREGLAVRYLQRTADGPREFLSSAFQRLLDEQDA</sequence>
<protein>
    <recommendedName>
        <fullName evidence="3">FAD:protein FMN transferase</fullName>
        <ecNumber evidence="2">2.7.1.180</ecNumber>
    </recommendedName>
    <alternativeName>
        <fullName evidence="9">Flavin transferase</fullName>
    </alternativeName>
</protein>
<dbReference type="GO" id="GO:0016740">
    <property type="term" value="F:transferase activity"/>
    <property type="evidence" value="ECO:0007669"/>
    <property type="project" value="UniProtKB-KW"/>
</dbReference>
<dbReference type="EMBL" id="CATQJL010000340">
    <property type="protein sequence ID" value="CAJ0610624.1"/>
    <property type="molecule type" value="Genomic_DNA"/>
</dbReference>
<evidence type="ECO:0000256" key="6">
    <source>
        <dbReference type="ARBA" id="ARBA00022723"/>
    </source>
</evidence>
<dbReference type="InterPro" id="IPR003374">
    <property type="entry name" value="ApbE-like_sf"/>
</dbReference>
<evidence type="ECO:0000256" key="4">
    <source>
        <dbReference type="ARBA" id="ARBA00022630"/>
    </source>
</evidence>
<keyword evidence="7" id="KW-0274">FAD</keyword>
<evidence type="ECO:0000313" key="11">
    <source>
        <dbReference type="EMBL" id="CAJ0610624.1"/>
    </source>
</evidence>
<dbReference type="Proteomes" id="UP001176961">
    <property type="component" value="Unassembled WGS sequence"/>
</dbReference>
<dbReference type="PANTHER" id="PTHR30040:SF2">
    <property type="entry name" value="FAD:PROTEIN FMN TRANSFERASE"/>
    <property type="match status" value="1"/>
</dbReference>
<dbReference type="InterPro" id="IPR024932">
    <property type="entry name" value="ApbE"/>
</dbReference>
<comment type="caution">
    <text evidence="11">The sequence shown here is derived from an EMBL/GenBank/DDBJ whole genome shotgun (WGS) entry which is preliminary data.</text>
</comment>
<dbReference type="PIRSF" id="PIRSF006268">
    <property type="entry name" value="ApbE"/>
    <property type="match status" value="1"/>
</dbReference>
<dbReference type="PANTHER" id="PTHR30040">
    <property type="entry name" value="THIAMINE BIOSYNTHESIS LIPOPROTEIN APBE"/>
    <property type="match status" value="1"/>
</dbReference>
<dbReference type="Gene3D" id="3.10.520.10">
    <property type="entry name" value="ApbE-like domains"/>
    <property type="match status" value="2"/>
</dbReference>
<evidence type="ECO:0000256" key="9">
    <source>
        <dbReference type="ARBA" id="ARBA00031306"/>
    </source>
</evidence>
<evidence type="ECO:0000256" key="7">
    <source>
        <dbReference type="ARBA" id="ARBA00022827"/>
    </source>
</evidence>
<dbReference type="EC" id="2.7.1.180" evidence="2"/>
<evidence type="ECO:0000256" key="2">
    <source>
        <dbReference type="ARBA" id="ARBA00011955"/>
    </source>
</evidence>
<evidence type="ECO:0000256" key="1">
    <source>
        <dbReference type="ARBA" id="ARBA00001946"/>
    </source>
</evidence>
<evidence type="ECO:0000256" key="8">
    <source>
        <dbReference type="ARBA" id="ARBA00022842"/>
    </source>
</evidence>
<dbReference type="Pfam" id="PF02424">
    <property type="entry name" value="ApbE"/>
    <property type="match status" value="1"/>
</dbReference>
<evidence type="ECO:0000256" key="10">
    <source>
        <dbReference type="ARBA" id="ARBA00048540"/>
    </source>
</evidence>
<evidence type="ECO:0000256" key="5">
    <source>
        <dbReference type="ARBA" id="ARBA00022679"/>
    </source>
</evidence>
<keyword evidence="6" id="KW-0479">Metal-binding</keyword>
<evidence type="ECO:0000256" key="3">
    <source>
        <dbReference type="ARBA" id="ARBA00016337"/>
    </source>
</evidence>
<gene>
    <name evidence="11" type="ORF">CYNAS_LOCUS22607</name>
</gene>
<evidence type="ECO:0000313" key="12">
    <source>
        <dbReference type="Proteomes" id="UP001176961"/>
    </source>
</evidence>
<keyword evidence="8" id="KW-0460">Magnesium</keyword>
<comment type="catalytic activity">
    <reaction evidence="10">
        <text>L-threonyl-[protein] + FAD = FMN-L-threonyl-[protein] + AMP + H(+)</text>
        <dbReference type="Rhea" id="RHEA:36847"/>
        <dbReference type="Rhea" id="RHEA-COMP:11060"/>
        <dbReference type="Rhea" id="RHEA-COMP:11061"/>
        <dbReference type="ChEBI" id="CHEBI:15378"/>
        <dbReference type="ChEBI" id="CHEBI:30013"/>
        <dbReference type="ChEBI" id="CHEBI:57692"/>
        <dbReference type="ChEBI" id="CHEBI:74257"/>
        <dbReference type="ChEBI" id="CHEBI:456215"/>
        <dbReference type="EC" id="2.7.1.180"/>
    </reaction>
</comment>
<dbReference type="AlphaFoldDB" id="A0AA36MES9"/>
<reference evidence="11" key="1">
    <citation type="submission" date="2023-07" db="EMBL/GenBank/DDBJ databases">
        <authorList>
            <consortium name="CYATHOMIX"/>
        </authorList>
    </citation>
    <scope>NUCLEOTIDE SEQUENCE</scope>
    <source>
        <strain evidence="11">N/A</strain>
    </source>
</reference>
<comment type="cofactor">
    <cofactor evidence="1">
        <name>Mg(2+)</name>
        <dbReference type="ChEBI" id="CHEBI:18420"/>
    </cofactor>
</comment>
<keyword evidence="12" id="KW-1185">Reference proteome</keyword>
<name>A0AA36MES9_CYLNA</name>
<dbReference type="GO" id="GO:0046872">
    <property type="term" value="F:metal ion binding"/>
    <property type="evidence" value="ECO:0007669"/>
    <property type="project" value="UniProtKB-KW"/>
</dbReference>
<proteinExistence type="predicted"/>
<organism evidence="11 12">
    <name type="scientific">Cylicocyclus nassatus</name>
    <name type="common">Nematode worm</name>
    <dbReference type="NCBI Taxonomy" id="53992"/>
    <lineage>
        <taxon>Eukaryota</taxon>
        <taxon>Metazoa</taxon>
        <taxon>Ecdysozoa</taxon>
        <taxon>Nematoda</taxon>
        <taxon>Chromadorea</taxon>
        <taxon>Rhabditida</taxon>
        <taxon>Rhabditina</taxon>
        <taxon>Rhabditomorpha</taxon>
        <taxon>Strongyloidea</taxon>
        <taxon>Strongylidae</taxon>
        <taxon>Cylicocyclus</taxon>
    </lineage>
</organism>
<keyword evidence="5" id="KW-0808">Transferase</keyword>
<keyword evidence="4" id="KW-0285">Flavoprotein</keyword>
<dbReference type="SUPFAM" id="SSF143631">
    <property type="entry name" value="ApbE-like"/>
    <property type="match status" value="1"/>
</dbReference>
<accession>A0AA36MES9</accession>